<comment type="caution">
    <text evidence="2">The sequence shown here is derived from an EMBL/GenBank/DDBJ whole genome shotgun (WGS) entry which is preliminary data.</text>
</comment>
<dbReference type="EMBL" id="JAATIS010003638">
    <property type="protein sequence ID" value="KAG2464333.1"/>
    <property type="molecule type" value="Genomic_DNA"/>
</dbReference>
<dbReference type="Gene3D" id="3.40.50.1010">
    <property type="entry name" value="5'-nuclease"/>
    <property type="match status" value="1"/>
</dbReference>
<accession>A0A8X7XAI2</accession>
<reference evidence="2 3" key="1">
    <citation type="journal article" date="2021" name="Cell">
        <title>Tracing the genetic footprints of vertebrate landing in non-teleost ray-finned fishes.</title>
        <authorList>
            <person name="Bi X."/>
            <person name="Wang K."/>
            <person name="Yang L."/>
            <person name="Pan H."/>
            <person name="Jiang H."/>
            <person name="Wei Q."/>
            <person name="Fang M."/>
            <person name="Yu H."/>
            <person name="Zhu C."/>
            <person name="Cai Y."/>
            <person name="He Y."/>
            <person name="Gan X."/>
            <person name="Zeng H."/>
            <person name="Yu D."/>
            <person name="Zhu Y."/>
            <person name="Jiang H."/>
            <person name="Qiu Q."/>
            <person name="Yang H."/>
            <person name="Zhang Y.E."/>
            <person name="Wang W."/>
            <person name="Zhu M."/>
            <person name="He S."/>
            <person name="Zhang G."/>
        </authorList>
    </citation>
    <scope>NUCLEOTIDE SEQUENCE [LARGE SCALE GENOMIC DNA]</scope>
    <source>
        <strain evidence="2">Bchr_013</strain>
    </source>
</reference>
<dbReference type="InterPro" id="IPR029060">
    <property type="entry name" value="PIN-like_dom_sf"/>
</dbReference>
<feature type="non-terminal residue" evidence="2">
    <location>
        <position position="340"/>
    </location>
</feature>
<dbReference type="CDD" id="cd18672">
    <property type="entry name" value="PIN_FAM120B-like"/>
    <property type="match status" value="1"/>
</dbReference>
<protein>
    <submittedName>
        <fullName evidence="2">F120B protein</fullName>
    </submittedName>
</protein>
<gene>
    <name evidence="2" type="primary">Fam120b</name>
    <name evidence="2" type="ORF">GTO96_0002486</name>
</gene>
<dbReference type="AlphaFoldDB" id="A0A8X7XAI2"/>
<evidence type="ECO:0000256" key="1">
    <source>
        <dbReference type="ARBA" id="ARBA00009495"/>
    </source>
</evidence>
<evidence type="ECO:0000313" key="2">
    <source>
        <dbReference type="EMBL" id="KAG2464333.1"/>
    </source>
</evidence>
<evidence type="ECO:0000313" key="3">
    <source>
        <dbReference type="Proteomes" id="UP000886611"/>
    </source>
</evidence>
<dbReference type="PANTHER" id="PTHR15976">
    <property type="entry name" value="CONSTITUTIVE COACTIVATOR OF PEROXISOME PROLIFERATOR-ACTIVATED RECEPTOR GAMMA"/>
    <property type="match status" value="1"/>
</dbReference>
<dbReference type="PANTHER" id="PTHR15976:SF17">
    <property type="entry name" value="CONSTITUTIVE COACTIVATOR OF PEROXISOME PROLIFERATOR-ACTIVATED RECEPTOR GAMMA"/>
    <property type="match status" value="1"/>
</dbReference>
<sequence length="340" mass="38908">MGVKGLQWFVENVRPEVCVEVNLKEIAKQIHQEHPERTPTIVVDAMSCLKYWYTADAWVHGGQWKEYLHSIESFIEAFTSVGIKLVFFFDGVVEQKKRAEWVRRRLENNRQIDKIFQQIKTSGQQPAKEMFFIPSGLATFSRFALKSLGVETWCSLQEADYEIAKYGLLNNCLGILGQDSDYIIYDTAPYLSINKLQLISMTTVLYSRENLCRSLGLNKCDLPLLACILGNDIVSVNSLQNLRKKCMALYQRKQNMLPQRSDTVLAVARYISECLCSSDRIKGLARLPISEEVRNLLERGIHSYLLPTQQSPWIISKKDNLSDIPPCVMEICEDVLKVSV</sequence>
<keyword evidence="3" id="KW-1185">Reference proteome</keyword>
<feature type="non-terminal residue" evidence="2">
    <location>
        <position position="1"/>
    </location>
</feature>
<comment type="similarity">
    <text evidence="1">Belongs to the constitutive coactivator of PPAR-gamma family.</text>
</comment>
<name>A0A8X7XAI2_POLSE</name>
<organism evidence="2 3">
    <name type="scientific">Polypterus senegalus</name>
    <name type="common">Senegal bichir</name>
    <dbReference type="NCBI Taxonomy" id="55291"/>
    <lineage>
        <taxon>Eukaryota</taxon>
        <taxon>Metazoa</taxon>
        <taxon>Chordata</taxon>
        <taxon>Craniata</taxon>
        <taxon>Vertebrata</taxon>
        <taxon>Euteleostomi</taxon>
        <taxon>Actinopterygii</taxon>
        <taxon>Polypteriformes</taxon>
        <taxon>Polypteridae</taxon>
        <taxon>Polypterus</taxon>
    </lineage>
</organism>
<proteinExistence type="inferred from homology"/>
<dbReference type="SUPFAM" id="SSF88723">
    <property type="entry name" value="PIN domain-like"/>
    <property type="match status" value="1"/>
</dbReference>
<dbReference type="InterPro" id="IPR026784">
    <property type="entry name" value="Coact_PPARg"/>
</dbReference>
<dbReference type="Proteomes" id="UP000886611">
    <property type="component" value="Unassembled WGS sequence"/>
</dbReference>
<dbReference type="GO" id="GO:0005634">
    <property type="term" value="C:nucleus"/>
    <property type="evidence" value="ECO:0007669"/>
    <property type="project" value="TreeGrafter"/>
</dbReference>